<keyword evidence="2" id="KW-1185">Reference proteome</keyword>
<comment type="caution">
    <text evidence="1">The sequence shown here is derived from an EMBL/GenBank/DDBJ whole genome shotgun (WGS) entry which is preliminary data.</text>
</comment>
<name>A0A550CVI8_9AGAR</name>
<proteinExistence type="predicted"/>
<protein>
    <submittedName>
        <fullName evidence="1">Uncharacterized protein</fullName>
    </submittedName>
</protein>
<evidence type="ECO:0000313" key="2">
    <source>
        <dbReference type="Proteomes" id="UP000320762"/>
    </source>
</evidence>
<feature type="non-terminal residue" evidence="1">
    <location>
        <position position="1"/>
    </location>
</feature>
<dbReference type="OrthoDB" id="9995306at2759"/>
<gene>
    <name evidence="1" type="ORF">BD626DRAFT_471883</name>
</gene>
<evidence type="ECO:0000313" key="1">
    <source>
        <dbReference type="EMBL" id="TRM68801.1"/>
    </source>
</evidence>
<dbReference type="AlphaFoldDB" id="A0A550CVI8"/>
<reference evidence="1 2" key="1">
    <citation type="journal article" date="2019" name="New Phytol.">
        <title>Comparative genomics reveals unique wood-decay strategies and fruiting body development in the Schizophyllaceae.</title>
        <authorList>
            <person name="Almasi E."/>
            <person name="Sahu N."/>
            <person name="Krizsan K."/>
            <person name="Balint B."/>
            <person name="Kovacs G.M."/>
            <person name="Kiss B."/>
            <person name="Cseklye J."/>
            <person name="Drula E."/>
            <person name="Henrissat B."/>
            <person name="Nagy I."/>
            <person name="Chovatia M."/>
            <person name="Adam C."/>
            <person name="LaButti K."/>
            <person name="Lipzen A."/>
            <person name="Riley R."/>
            <person name="Grigoriev I.V."/>
            <person name="Nagy L.G."/>
        </authorList>
    </citation>
    <scope>NUCLEOTIDE SEQUENCE [LARGE SCALE GENOMIC DNA]</scope>
    <source>
        <strain evidence="1 2">NL-1724</strain>
    </source>
</reference>
<dbReference type="EMBL" id="VDMD01000001">
    <property type="protein sequence ID" value="TRM68801.1"/>
    <property type="molecule type" value="Genomic_DNA"/>
</dbReference>
<dbReference type="Proteomes" id="UP000320762">
    <property type="component" value="Unassembled WGS sequence"/>
</dbReference>
<sequence>SSHPPFELPKETCVLITDELASPAYFYVYTTALQRLKEAHRVLVLSAADDLARWHTIAGKSTFEYLDVDLEGSATLRGLYDTVVDRLARAGEPRRL</sequence>
<organism evidence="1 2">
    <name type="scientific">Schizophyllum amplum</name>
    <dbReference type="NCBI Taxonomy" id="97359"/>
    <lineage>
        <taxon>Eukaryota</taxon>
        <taxon>Fungi</taxon>
        <taxon>Dikarya</taxon>
        <taxon>Basidiomycota</taxon>
        <taxon>Agaricomycotina</taxon>
        <taxon>Agaricomycetes</taxon>
        <taxon>Agaricomycetidae</taxon>
        <taxon>Agaricales</taxon>
        <taxon>Schizophyllaceae</taxon>
        <taxon>Schizophyllum</taxon>
    </lineage>
</organism>
<accession>A0A550CVI8</accession>